<keyword evidence="8" id="KW-0119">Carbohydrate metabolism</keyword>
<comment type="subunit">
    <text evidence="4">Homotrimer.</text>
</comment>
<dbReference type="Pfam" id="PF01081">
    <property type="entry name" value="Aldolase"/>
    <property type="match status" value="1"/>
</dbReference>
<comment type="similarity">
    <text evidence="3">Belongs to the KHG/KDPG aldolase family.</text>
</comment>
<dbReference type="EC" id="4.1.2.14" evidence="5"/>
<dbReference type="EMBL" id="QLNP01000062">
    <property type="protein sequence ID" value="RAM38267.1"/>
    <property type="molecule type" value="Genomic_DNA"/>
</dbReference>
<evidence type="ECO:0000256" key="4">
    <source>
        <dbReference type="ARBA" id="ARBA00011233"/>
    </source>
</evidence>
<dbReference type="OrthoDB" id="9805177at2"/>
<dbReference type="PANTHER" id="PTHR30246:SF1">
    <property type="entry name" value="2-DEHYDRO-3-DEOXY-6-PHOSPHOGALACTONATE ALDOLASE-RELATED"/>
    <property type="match status" value="1"/>
</dbReference>
<evidence type="ECO:0000256" key="3">
    <source>
        <dbReference type="ARBA" id="ARBA00006906"/>
    </source>
</evidence>
<organism evidence="9 10">
    <name type="scientific">Arthrobacter globiformis</name>
    <dbReference type="NCBI Taxonomy" id="1665"/>
    <lineage>
        <taxon>Bacteria</taxon>
        <taxon>Bacillati</taxon>
        <taxon>Actinomycetota</taxon>
        <taxon>Actinomycetes</taxon>
        <taxon>Micrococcales</taxon>
        <taxon>Micrococcaceae</taxon>
        <taxon>Arthrobacter</taxon>
    </lineage>
</organism>
<comment type="caution">
    <text evidence="9">The sequence shown here is derived from an EMBL/GenBank/DDBJ whole genome shotgun (WGS) entry which is preliminary data.</text>
</comment>
<dbReference type="InterPro" id="IPR000887">
    <property type="entry name" value="Aldlse_KDPG_KHG"/>
</dbReference>
<dbReference type="AlphaFoldDB" id="A0A328HI60"/>
<dbReference type="InterPro" id="IPR031338">
    <property type="entry name" value="KDPG/KHG_AS_2"/>
</dbReference>
<comment type="catalytic activity">
    <reaction evidence="1">
        <text>2-dehydro-3-deoxy-6-phospho-D-gluconate = D-glyceraldehyde 3-phosphate + pyruvate</text>
        <dbReference type="Rhea" id="RHEA:17089"/>
        <dbReference type="ChEBI" id="CHEBI:15361"/>
        <dbReference type="ChEBI" id="CHEBI:57569"/>
        <dbReference type="ChEBI" id="CHEBI:59776"/>
        <dbReference type="EC" id="4.1.2.14"/>
    </reaction>
</comment>
<dbReference type="InterPro" id="IPR031337">
    <property type="entry name" value="KDPG/KHG_AS_1"/>
</dbReference>
<proteinExistence type="inferred from homology"/>
<dbReference type="Gene3D" id="3.20.20.70">
    <property type="entry name" value="Aldolase class I"/>
    <property type="match status" value="1"/>
</dbReference>
<evidence type="ECO:0000256" key="1">
    <source>
        <dbReference type="ARBA" id="ARBA00000654"/>
    </source>
</evidence>
<reference evidence="9 10" key="1">
    <citation type="submission" date="2018-04" db="EMBL/GenBank/DDBJ databases">
        <title>Bacteria isolated from cave deposits of Manipur.</title>
        <authorList>
            <person name="Sahoo D."/>
            <person name="Sarangthem I."/>
            <person name="Nandeibam J."/>
        </authorList>
    </citation>
    <scope>NUCLEOTIDE SEQUENCE [LARGE SCALE GENOMIC DNA]</scope>
    <source>
        <strain evidence="10">mrc11</strain>
    </source>
</reference>
<comment type="pathway">
    <text evidence="2">Carbohydrate acid metabolism; 2-dehydro-3-deoxy-D-gluconate degradation; D-glyceraldehyde 3-phosphate and pyruvate from 2-dehydro-3-deoxy-D-gluconate: step 2/2.</text>
</comment>
<dbReference type="NCBIfam" id="TIGR01182">
    <property type="entry name" value="eda"/>
    <property type="match status" value="1"/>
</dbReference>
<dbReference type="PROSITE" id="PS00160">
    <property type="entry name" value="ALDOLASE_KDPG_KHG_2"/>
    <property type="match status" value="1"/>
</dbReference>
<keyword evidence="7" id="KW-0704">Schiff base</keyword>
<name>A0A328HI60_ARTGO</name>
<dbReference type="InterPro" id="IPR013785">
    <property type="entry name" value="Aldolase_TIM"/>
</dbReference>
<evidence type="ECO:0000313" key="10">
    <source>
        <dbReference type="Proteomes" id="UP000249166"/>
    </source>
</evidence>
<gene>
    <name evidence="9" type="ORF">DBZ45_04410</name>
</gene>
<accession>A0A328HI60</accession>
<protein>
    <recommendedName>
        <fullName evidence="5">2-dehydro-3-deoxy-phosphogluconate aldolase</fullName>
        <ecNumber evidence="5">4.1.2.14</ecNumber>
    </recommendedName>
</protein>
<evidence type="ECO:0000256" key="2">
    <source>
        <dbReference type="ARBA" id="ARBA00004736"/>
    </source>
</evidence>
<dbReference type="RefSeq" id="WP_111902736.1">
    <property type="nucleotide sequence ID" value="NZ_QLNP01000062.1"/>
</dbReference>
<dbReference type="CDD" id="cd00452">
    <property type="entry name" value="KDPG_aldolase"/>
    <property type="match status" value="1"/>
</dbReference>
<keyword evidence="6 9" id="KW-0456">Lyase</keyword>
<dbReference type="GO" id="GO:0008675">
    <property type="term" value="F:2-dehydro-3-deoxy-phosphogluconate aldolase activity"/>
    <property type="evidence" value="ECO:0007669"/>
    <property type="project" value="UniProtKB-EC"/>
</dbReference>
<evidence type="ECO:0000313" key="9">
    <source>
        <dbReference type="EMBL" id="RAM38267.1"/>
    </source>
</evidence>
<evidence type="ECO:0000256" key="8">
    <source>
        <dbReference type="ARBA" id="ARBA00023277"/>
    </source>
</evidence>
<evidence type="ECO:0000256" key="5">
    <source>
        <dbReference type="ARBA" id="ARBA00013063"/>
    </source>
</evidence>
<dbReference type="PROSITE" id="PS00159">
    <property type="entry name" value="ALDOLASE_KDPG_KHG_1"/>
    <property type="match status" value="1"/>
</dbReference>
<sequence>MTHTSTATVTGILSEIQIVPVVVLDDPAGANELADALIAGGIACAEITLRTPAGLEALKGLRGRTDLLLGAGTVLNAADVDLAADAGARFIVSPGFGADVVARCRERGVTAIPGVATASELQAAVAAGLRHVKFFPAEQAGGLPMLSALAGPFPEVRFMPSGGLRPDNVNTYLDHPAVFAAGGSWMVPRAAQAAGDYQEIARLCTATRAQLAERIRQAQGAS</sequence>
<dbReference type="SUPFAM" id="SSF51569">
    <property type="entry name" value="Aldolase"/>
    <property type="match status" value="1"/>
</dbReference>
<dbReference type="Proteomes" id="UP000249166">
    <property type="component" value="Unassembled WGS sequence"/>
</dbReference>
<evidence type="ECO:0000256" key="6">
    <source>
        <dbReference type="ARBA" id="ARBA00023239"/>
    </source>
</evidence>
<evidence type="ECO:0000256" key="7">
    <source>
        <dbReference type="ARBA" id="ARBA00023270"/>
    </source>
</evidence>
<dbReference type="PANTHER" id="PTHR30246">
    <property type="entry name" value="2-KETO-3-DEOXY-6-PHOSPHOGLUCONATE ALDOLASE"/>
    <property type="match status" value="1"/>
</dbReference>